<dbReference type="PROSITE" id="PS51074">
    <property type="entry name" value="DPH_MB"/>
    <property type="match status" value="1"/>
</dbReference>
<accession>A8Q7Y6</accession>
<dbReference type="InterPro" id="IPR001623">
    <property type="entry name" value="DnaJ_domain"/>
</dbReference>
<sequence length="167" mass="18639">MNHDVSTSLSSSCDAYEVLGIHPSANASEIRAAYLRLAREHHPDKVRSHSQGGEQMQRIVQAYEVLHDTVSRAYYDEERAAKQRRNVPVRIAETVPLECMEAVEQPTMHFQYPCRCGQAYVIAPDALVQENGYVGCMGCSETIHVVWDEDSDDDGDSGPGERIENEG</sequence>
<evidence type="ECO:0000256" key="3">
    <source>
        <dbReference type="ARBA" id="ARBA00021797"/>
    </source>
</evidence>
<dbReference type="PANTHER" id="PTHR24074">
    <property type="entry name" value="CO-CHAPERONE PROTEIN DJLA"/>
    <property type="match status" value="1"/>
</dbReference>
<evidence type="ECO:0000259" key="7">
    <source>
        <dbReference type="PROSITE" id="PS50076"/>
    </source>
</evidence>
<feature type="domain" description="J" evidence="7">
    <location>
        <begin position="14"/>
        <end position="79"/>
    </location>
</feature>
<name>A8Q7Y6_MALGO</name>
<reference evidence="9 10" key="1">
    <citation type="journal article" date="2007" name="Proc. Natl. Acad. Sci. U.S.A.">
        <title>Dandruff-associated Malassezia genomes reveal convergent and divergent virulence traits shared with plant and human fungal pathogens.</title>
        <authorList>
            <person name="Xu J."/>
            <person name="Saunders C.W."/>
            <person name="Hu P."/>
            <person name="Grant R.A."/>
            <person name="Boekhout T."/>
            <person name="Kuramae E.E."/>
            <person name="Kronstad J.W."/>
            <person name="Deangelis Y.M."/>
            <person name="Reeder N.L."/>
            <person name="Johnstone K.R."/>
            <person name="Leland M."/>
            <person name="Fieno A.M."/>
            <person name="Begley W.M."/>
            <person name="Sun Y."/>
            <person name="Lacey M.P."/>
            <person name="Chaudhary T."/>
            <person name="Keough T."/>
            <person name="Chu L."/>
            <person name="Sears R."/>
            <person name="Yuan B."/>
            <person name="Dawson T.L.Jr."/>
        </authorList>
    </citation>
    <scope>NUCLEOTIDE SEQUENCE [LARGE SCALE GENOMIC DNA]</scope>
    <source>
        <strain evidence="10">ATCC MYA-4612 / CBS 7966</strain>
    </source>
</reference>
<dbReference type="SMART" id="SM00271">
    <property type="entry name" value="DnaJ"/>
    <property type="match status" value="1"/>
</dbReference>
<dbReference type="OrthoDB" id="445556at2759"/>
<keyword evidence="4" id="KW-0479">Metal-binding</keyword>
<evidence type="ECO:0000313" key="10">
    <source>
        <dbReference type="Proteomes" id="UP000008837"/>
    </source>
</evidence>
<comment type="similarity">
    <text evidence="2">Belongs to the DPH4 family.</text>
</comment>
<feature type="region of interest" description="Disordered" evidence="6">
    <location>
        <begin position="148"/>
        <end position="167"/>
    </location>
</feature>
<dbReference type="Proteomes" id="UP000008837">
    <property type="component" value="Unassembled WGS sequence"/>
</dbReference>
<dbReference type="SUPFAM" id="SSF144217">
    <property type="entry name" value="CSL zinc finger"/>
    <property type="match status" value="1"/>
</dbReference>
<dbReference type="InterPro" id="IPR036671">
    <property type="entry name" value="DPH_MB_sf"/>
</dbReference>
<dbReference type="InterPro" id="IPR007872">
    <property type="entry name" value="DPH_MB_dom"/>
</dbReference>
<proteinExistence type="inferred from homology"/>
<evidence type="ECO:0000256" key="4">
    <source>
        <dbReference type="ARBA" id="ARBA00022723"/>
    </source>
</evidence>
<evidence type="ECO:0000256" key="2">
    <source>
        <dbReference type="ARBA" id="ARBA00006169"/>
    </source>
</evidence>
<feature type="domain" description="DPH-type MB" evidence="8">
    <location>
        <begin position="91"/>
        <end position="148"/>
    </location>
</feature>
<dbReference type="FunCoup" id="A8Q7Y6">
    <property type="interactions" value="113"/>
</dbReference>
<protein>
    <recommendedName>
        <fullName evidence="3">Diphthamide biosynthesis protein 4</fullName>
    </recommendedName>
</protein>
<dbReference type="PROSITE" id="PS50076">
    <property type="entry name" value="DNAJ_2"/>
    <property type="match status" value="1"/>
</dbReference>
<dbReference type="GeneID" id="5853921"/>
<keyword evidence="5" id="KW-0408">Iron</keyword>
<comment type="caution">
    <text evidence="9">The sequence shown here is derived from an EMBL/GenBank/DDBJ whole genome shotgun (WGS) entry which is preliminary data.</text>
</comment>
<dbReference type="UniPathway" id="UPA00559"/>
<evidence type="ECO:0000256" key="5">
    <source>
        <dbReference type="ARBA" id="ARBA00023004"/>
    </source>
</evidence>
<dbReference type="GO" id="GO:0046872">
    <property type="term" value="F:metal ion binding"/>
    <property type="evidence" value="ECO:0007669"/>
    <property type="project" value="UniProtKB-KW"/>
</dbReference>
<dbReference type="InterPro" id="IPR036869">
    <property type="entry name" value="J_dom_sf"/>
</dbReference>
<dbReference type="GO" id="GO:0017183">
    <property type="term" value="P:protein histidyl modification to diphthamide"/>
    <property type="evidence" value="ECO:0007669"/>
    <property type="project" value="UniProtKB-UniPathway"/>
</dbReference>
<evidence type="ECO:0000256" key="1">
    <source>
        <dbReference type="ARBA" id="ARBA00003474"/>
    </source>
</evidence>
<comment type="function">
    <text evidence="1">Required for the first step of diphthamide biosynthesis, the transfer of 3-amino-3-carboxypropyl from S-adenosyl-L-methionine to a histidine residue. Diphthamide is a post-translational modification of histidine which occurs in elongation factor 2.</text>
</comment>
<dbReference type="KEGG" id="mgl:MGL_3159"/>
<dbReference type="AlphaFoldDB" id="A8Q7Y6"/>
<keyword evidence="10" id="KW-1185">Reference proteome</keyword>
<dbReference type="Pfam" id="PF00226">
    <property type="entry name" value="DnaJ"/>
    <property type="match status" value="1"/>
</dbReference>
<gene>
    <name evidence="9" type="ORF">MGL_3159</name>
</gene>
<organism evidence="9 10">
    <name type="scientific">Malassezia globosa (strain ATCC MYA-4612 / CBS 7966)</name>
    <name type="common">Dandruff-associated fungus</name>
    <dbReference type="NCBI Taxonomy" id="425265"/>
    <lineage>
        <taxon>Eukaryota</taxon>
        <taxon>Fungi</taxon>
        <taxon>Dikarya</taxon>
        <taxon>Basidiomycota</taxon>
        <taxon>Ustilaginomycotina</taxon>
        <taxon>Malasseziomycetes</taxon>
        <taxon>Malasseziales</taxon>
        <taxon>Malasseziaceae</taxon>
        <taxon>Malassezia</taxon>
    </lineage>
</organism>
<dbReference type="CDD" id="cd06257">
    <property type="entry name" value="DnaJ"/>
    <property type="match status" value="1"/>
</dbReference>
<dbReference type="InterPro" id="IPR050817">
    <property type="entry name" value="DjlA_DnaK_co-chaperone"/>
</dbReference>
<dbReference type="OMA" id="LEDMTWE"/>
<evidence type="ECO:0000313" key="9">
    <source>
        <dbReference type="EMBL" id="EDP42401.1"/>
    </source>
</evidence>
<dbReference type="Gene3D" id="3.10.660.10">
    <property type="entry name" value="DPH Zinc finger"/>
    <property type="match status" value="1"/>
</dbReference>
<dbReference type="STRING" id="425265.A8Q7Y6"/>
<dbReference type="Gene3D" id="1.10.287.110">
    <property type="entry name" value="DnaJ domain"/>
    <property type="match status" value="1"/>
</dbReference>
<dbReference type="VEuPathDB" id="FungiDB:MGL_3159"/>
<dbReference type="SUPFAM" id="SSF46565">
    <property type="entry name" value="Chaperone J-domain"/>
    <property type="match status" value="1"/>
</dbReference>
<evidence type="ECO:0000256" key="6">
    <source>
        <dbReference type="SAM" id="MobiDB-lite"/>
    </source>
</evidence>
<dbReference type="Pfam" id="PF05207">
    <property type="entry name" value="Zn_ribbon_CSL"/>
    <property type="match status" value="1"/>
</dbReference>
<dbReference type="InParanoid" id="A8Q7Y6"/>
<evidence type="ECO:0000259" key="8">
    <source>
        <dbReference type="PROSITE" id="PS51074"/>
    </source>
</evidence>
<dbReference type="PRINTS" id="PR00625">
    <property type="entry name" value="JDOMAIN"/>
</dbReference>
<dbReference type="EMBL" id="AAYY01000011">
    <property type="protein sequence ID" value="EDP42401.1"/>
    <property type="molecule type" value="Genomic_DNA"/>
</dbReference>
<dbReference type="RefSeq" id="XP_001729615.1">
    <property type="nucleotide sequence ID" value="XM_001729563.1"/>
</dbReference>